<gene>
    <name evidence="2" type="ORF">CJ218_02775</name>
</gene>
<sequence>MLEELFSEESIYLEVEGSDFSEVLENVAKELDVKGYINEGYVESVLEREKVFPTGLEFPKYCIAIPHTDSKFIKKDAISVVKPKNKVFFRDMATNSKDLEVSVFLLLLISKNENQVKVLSSVIRNFADEDFYNNILQSNDKKQILNIIKNKEI</sequence>
<dbReference type="Proteomes" id="UP000235670">
    <property type="component" value="Unassembled WGS sequence"/>
</dbReference>
<dbReference type="STRING" id="84135.GCA_001052115_00485"/>
<dbReference type="EMBL" id="PNGT01000002">
    <property type="protein sequence ID" value="PMC52833.1"/>
    <property type="molecule type" value="Genomic_DNA"/>
</dbReference>
<dbReference type="CDD" id="cd00211">
    <property type="entry name" value="PTS_IIA_fru"/>
    <property type="match status" value="1"/>
</dbReference>
<dbReference type="PROSITE" id="PS51094">
    <property type="entry name" value="PTS_EIIA_TYPE_2"/>
    <property type="match status" value="1"/>
</dbReference>
<evidence type="ECO:0000313" key="2">
    <source>
        <dbReference type="EMBL" id="PMC52833.1"/>
    </source>
</evidence>
<dbReference type="PANTHER" id="PTHR47738">
    <property type="entry name" value="PTS SYSTEM FRUCTOSE-LIKE EIIA COMPONENT-RELATED"/>
    <property type="match status" value="1"/>
</dbReference>
<comment type="caution">
    <text evidence="2">The sequence shown here is derived from an EMBL/GenBank/DDBJ whole genome shotgun (WGS) entry which is preliminary data.</text>
</comment>
<reference evidence="2 3" key="1">
    <citation type="submission" date="2017-09" db="EMBL/GenBank/DDBJ databases">
        <title>Bacterial strain isolated from the female urinary microbiota.</title>
        <authorList>
            <person name="Thomas-White K."/>
            <person name="Kumar N."/>
            <person name="Forster S."/>
            <person name="Putonti C."/>
            <person name="Lawley T."/>
            <person name="Wolfe A.J."/>
        </authorList>
    </citation>
    <scope>NUCLEOTIDE SEQUENCE [LARGE SCALE GENOMIC DNA]</scope>
    <source>
        <strain evidence="2 3">UMB0186</strain>
    </source>
</reference>
<evidence type="ECO:0000313" key="3">
    <source>
        <dbReference type="Proteomes" id="UP000235670"/>
    </source>
</evidence>
<dbReference type="OrthoDB" id="370976at2"/>
<accession>A0A2N6SFZ5</accession>
<dbReference type="InterPro" id="IPR002178">
    <property type="entry name" value="PTS_EIIA_type-2_dom"/>
</dbReference>
<evidence type="ECO:0000259" key="1">
    <source>
        <dbReference type="PROSITE" id="PS51094"/>
    </source>
</evidence>
<dbReference type="Pfam" id="PF00359">
    <property type="entry name" value="PTS_EIIA_2"/>
    <property type="match status" value="1"/>
</dbReference>
<feature type="domain" description="PTS EIIA type-2" evidence="1">
    <location>
        <begin position="4"/>
        <end position="151"/>
    </location>
</feature>
<name>A0A2N6SFZ5_9BACL</name>
<dbReference type="PANTHER" id="PTHR47738:SF3">
    <property type="entry name" value="PHOSPHOTRANSFERASE SYSTEM MANNITOL_FRUCTOSE-SPECIFIC IIA DOMAIN CONTAINING PROTEIN"/>
    <property type="match status" value="1"/>
</dbReference>
<dbReference type="RefSeq" id="WP_102189539.1">
    <property type="nucleotide sequence ID" value="NZ_CAKARP010000007.1"/>
</dbReference>
<proteinExistence type="predicted"/>
<protein>
    <recommendedName>
        <fullName evidence="1">PTS EIIA type-2 domain-containing protein</fullName>
    </recommendedName>
</protein>
<dbReference type="AlphaFoldDB" id="A0A2N6SFZ5"/>
<dbReference type="SUPFAM" id="SSF55804">
    <property type="entry name" value="Phoshotransferase/anion transport protein"/>
    <property type="match status" value="1"/>
</dbReference>
<dbReference type="Gene3D" id="3.40.930.10">
    <property type="entry name" value="Mannitol-specific EII, Chain A"/>
    <property type="match status" value="1"/>
</dbReference>
<dbReference type="InterPro" id="IPR016152">
    <property type="entry name" value="PTrfase/Anion_transptr"/>
</dbReference>
<organism evidence="2 3">
    <name type="scientific">Gemella sanguinis</name>
    <dbReference type="NCBI Taxonomy" id="84135"/>
    <lineage>
        <taxon>Bacteria</taxon>
        <taxon>Bacillati</taxon>
        <taxon>Bacillota</taxon>
        <taxon>Bacilli</taxon>
        <taxon>Bacillales</taxon>
        <taxon>Gemellaceae</taxon>
        <taxon>Gemella</taxon>
    </lineage>
</organism>
<dbReference type="InterPro" id="IPR051541">
    <property type="entry name" value="PTS_SugarTrans_NitroReg"/>
</dbReference>